<feature type="transmembrane region" description="Helical" evidence="5">
    <location>
        <begin position="190"/>
        <end position="209"/>
    </location>
</feature>
<evidence type="ECO:0000256" key="4">
    <source>
        <dbReference type="ARBA" id="ARBA00023136"/>
    </source>
</evidence>
<feature type="domain" description="EamA" evidence="6">
    <location>
        <begin position="222"/>
        <end position="355"/>
    </location>
</feature>
<dbReference type="InterPro" id="IPR000620">
    <property type="entry name" value="EamA_dom"/>
</dbReference>
<evidence type="ECO:0000256" key="5">
    <source>
        <dbReference type="SAM" id="Phobius"/>
    </source>
</evidence>
<reference evidence="7" key="1">
    <citation type="submission" date="2023-07" db="EMBL/GenBank/DDBJ databases">
        <authorList>
            <consortium name="AG Swart"/>
            <person name="Singh M."/>
            <person name="Singh A."/>
            <person name="Seah K."/>
            <person name="Emmerich C."/>
        </authorList>
    </citation>
    <scope>NUCLEOTIDE SEQUENCE</scope>
    <source>
        <strain evidence="7">DP1</strain>
    </source>
</reference>
<proteinExistence type="predicted"/>
<feature type="transmembrane region" description="Helical" evidence="5">
    <location>
        <begin position="221"/>
        <end position="244"/>
    </location>
</feature>
<dbReference type="EMBL" id="CAMPGE010011741">
    <property type="protein sequence ID" value="CAI2370552.1"/>
    <property type="molecule type" value="Genomic_DNA"/>
</dbReference>
<sequence>MSQKSAQKDQTPLSDKNYQLLEIEDQSPPAATKNAHNVSHPSKISMSLLEPSHVVEVEEEHHYEQSYVKGVVMMLTTTLIWTVLHVSTKYMFTVSPEMSPLDLISVMGYSCVPCFYLYAKYKNVNVYLFNFKPKVQLVIAIRVVVGLSNNFCLWYGFQYISIGKAILIWSLSPLFCAITAAIFLKEKITYQSIGLILISIVGVYLLTLNKSDDPKVASNETLGYCLVVASAFLYALLFVLLRTMSINGVHAFVSPLYFGTGVLIQNIIIFIFFPGAFHFSAYMDKAVNALTLLLIMIGCVVGQYTWMTAIQYAPASKLSPIGYSENVLTILSDIVIFNYHFIMTDFLGIAIIILCLVTPLMLKSSE</sequence>
<feature type="transmembrane region" description="Helical" evidence="5">
    <location>
        <begin position="256"/>
        <end position="277"/>
    </location>
</feature>
<comment type="subcellular location">
    <subcellularLocation>
        <location evidence="1">Membrane</location>
        <topology evidence="1">Multi-pass membrane protein</topology>
    </subcellularLocation>
</comment>
<accession>A0AAD1UPD1</accession>
<dbReference type="Proteomes" id="UP001295684">
    <property type="component" value="Unassembled WGS sequence"/>
</dbReference>
<dbReference type="PANTHER" id="PTHR22911">
    <property type="entry name" value="ACYL-MALONYL CONDENSING ENZYME-RELATED"/>
    <property type="match status" value="1"/>
</dbReference>
<evidence type="ECO:0000256" key="1">
    <source>
        <dbReference type="ARBA" id="ARBA00004141"/>
    </source>
</evidence>
<keyword evidence="4 5" id="KW-0472">Membrane</keyword>
<keyword evidence="8" id="KW-1185">Reference proteome</keyword>
<dbReference type="InterPro" id="IPR037185">
    <property type="entry name" value="EmrE-like"/>
</dbReference>
<dbReference type="Pfam" id="PF00892">
    <property type="entry name" value="EamA"/>
    <property type="match status" value="2"/>
</dbReference>
<name>A0AAD1UPD1_EUPCR</name>
<dbReference type="SUPFAM" id="SSF103481">
    <property type="entry name" value="Multidrug resistance efflux transporter EmrE"/>
    <property type="match status" value="2"/>
</dbReference>
<comment type="caution">
    <text evidence="7">The sequence shown here is derived from an EMBL/GenBank/DDBJ whole genome shotgun (WGS) entry which is preliminary data.</text>
</comment>
<feature type="transmembrane region" description="Helical" evidence="5">
    <location>
        <begin position="166"/>
        <end position="184"/>
    </location>
</feature>
<feature type="domain" description="EamA" evidence="6">
    <location>
        <begin position="69"/>
        <end position="207"/>
    </location>
</feature>
<protein>
    <recommendedName>
        <fullName evidence="6">EamA domain-containing protein</fullName>
    </recommendedName>
</protein>
<dbReference type="GO" id="GO:0016020">
    <property type="term" value="C:membrane"/>
    <property type="evidence" value="ECO:0007669"/>
    <property type="project" value="UniProtKB-SubCell"/>
</dbReference>
<organism evidence="7 8">
    <name type="scientific">Euplotes crassus</name>
    <dbReference type="NCBI Taxonomy" id="5936"/>
    <lineage>
        <taxon>Eukaryota</taxon>
        <taxon>Sar</taxon>
        <taxon>Alveolata</taxon>
        <taxon>Ciliophora</taxon>
        <taxon>Intramacronucleata</taxon>
        <taxon>Spirotrichea</taxon>
        <taxon>Hypotrichia</taxon>
        <taxon>Euplotida</taxon>
        <taxon>Euplotidae</taxon>
        <taxon>Moneuplotes</taxon>
    </lineage>
</organism>
<gene>
    <name evidence="7" type="ORF">ECRASSUSDP1_LOCUS11867</name>
</gene>
<evidence type="ECO:0000259" key="6">
    <source>
        <dbReference type="Pfam" id="PF00892"/>
    </source>
</evidence>
<keyword evidence="3 5" id="KW-1133">Transmembrane helix</keyword>
<feature type="transmembrane region" description="Helical" evidence="5">
    <location>
        <begin position="67"/>
        <end position="88"/>
    </location>
</feature>
<evidence type="ECO:0000313" key="7">
    <source>
        <dbReference type="EMBL" id="CAI2370552.1"/>
    </source>
</evidence>
<dbReference type="AlphaFoldDB" id="A0AAD1UPD1"/>
<feature type="transmembrane region" description="Helical" evidence="5">
    <location>
        <begin position="289"/>
        <end position="314"/>
    </location>
</feature>
<evidence type="ECO:0000313" key="8">
    <source>
        <dbReference type="Proteomes" id="UP001295684"/>
    </source>
</evidence>
<evidence type="ECO:0000256" key="2">
    <source>
        <dbReference type="ARBA" id="ARBA00022692"/>
    </source>
</evidence>
<feature type="transmembrane region" description="Helical" evidence="5">
    <location>
        <begin position="334"/>
        <end position="362"/>
    </location>
</feature>
<dbReference type="PANTHER" id="PTHR22911:SF6">
    <property type="entry name" value="SOLUTE CARRIER FAMILY 35 MEMBER G1"/>
    <property type="match status" value="1"/>
</dbReference>
<dbReference type="Gene3D" id="1.10.3730.20">
    <property type="match status" value="1"/>
</dbReference>
<evidence type="ECO:0000256" key="3">
    <source>
        <dbReference type="ARBA" id="ARBA00022989"/>
    </source>
</evidence>
<feature type="transmembrane region" description="Helical" evidence="5">
    <location>
        <begin position="139"/>
        <end position="157"/>
    </location>
</feature>
<keyword evidence="2 5" id="KW-0812">Transmembrane</keyword>